<dbReference type="InterPro" id="IPR036163">
    <property type="entry name" value="HMA_dom_sf"/>
</dbReference>
<sequence length="155" mass="17022">MKTQSIFLTVLFTCISFFTIAQTKSPALKSEEIKVWGNCGMCKSTIEKAAKSGGAAFALWNEDTKILKVKYAASKTSNAKIQEKIAASGYDTKDLTASNDAYNNLHECCKYERKGNAENVKHDKACCNDKECKPGKECCTDKCAKDSKDCCAKTK</sequence>
<evidence type="ECO:0008006" key="3">
    <source>
        <dbReference type="Google" id="ProtNLM"/>
    </source>
</evidence>
<organism evidence="2">
    <name type="scientific">Sediminibacterium sp. KACHI17</name>
    <dbReference type="NCBI Taxonomy" id="1751071"/>
    <lineage>
        <taxon>Bacteria</taxon>
        <taxon>Pseudomonadati</taxon>
        <taxon>Bacteroidota</taxon>
        <taxon>Chitinophagia</taxon>
        <taxon>Chitinophagales</taxon>
        <taxon>Chitinophagaceae</taxon>
        <taxon>Sediminibacterium</taxon>
    </lineage>
</organism>
<evidence type="ECO:0000256" key="1">
    <source>
        <dbReference type="SAM" id="SignalP"/>
    </source>
</evidence>
<dbReference type="GO" id="GO:0046872">
    <property type="term" value="F:metal ion binding"/>
    <property type="evidence" value="ECO:0007669"/>
    <property type="project" value="InterPro"/>
</dbReference>
<evidence type="ECO:0000313" key="2">
    <source>
        <dbReference type="EMBL" id="BFG71813.1"/>
    </source>
</evidence>
<dbReference type="RefSeq" id="WP_353549435.1">
    <property type="nucleotide sequence ID" value="NZ_AP029612.1"/>
</dbReference>
<keyword evidence="1" id="KW-0732">Signal</keyword>
<accession>A0AAT9GMC5</accession>
<dbReference type="Gene3D" id="3.30.70.100">
    <property type="match status" value="1"/>
</dbReference>
<dbReference type="AlphaFoldDB" id="A0AAT9GMC5"/>
<reference evidence="2" key="1">
    <citation type="submission" date="2024-02" db="EMBL/GenBank/DDBJ databases">
        <title>Sediminibacterium planktonica sp. nov. and Sediminibacterium longus sp. nov., isolated from surface lake and river water.</title>
        <authorList>
            <person name="Watanabe K."/>
            <person name="Takemine S."/>
            <person name="Ishii Y."/>
            <person name="Ogata Y."/>
            <person name="Shindo C."/>
            <person name="Suda W."/>
        </authorList>
    </citation>
    <scope>NUCLEOTIDE SEQUENCE</scope>
    <source>
        <strain evidence="2">KACHI17</strain>
    </source>
</reference>
<dbReference type="SUPFAM" id="SSF55008">
    <property type="entry name" value="HMA, heavy metal-associated domain"/>
    <property type="match status" value="1"/>
</dbReference>
<gene>
    <name evidence="2" type="ORF">KACHI17_26940</name>
</gene>
<name>A0AAT9GMC5_9BACT</name>
<proteinExistence type="predicted"/>
<feature type="signal peptide" evidence="1">
    <location>
        <begin position="1"/>
        <end position="23"/>
    </location>
</feature>
<feature type="chain" id="PRO_5043378159" description="HMA domain-containing protein" evidence="1">
    <location>
        <begin position="24"/>
        <end position="155"/>
    </location>
</feature>
<dbReference type="EMBL" id="AP029612">
    <property type="protein sequence ID" value="BFG71813.1"/>
    <property type="molecule type" value="Genomic_DNA"/>
</dbReference>
<protein>
    <recommendedName>
        <fullName evidence="3">HMA domain-containing protein</fullName>
    </recommendedName>
</protein>